<comment type="caution">
    <text evidence="1">The sequence shown here is derived from an EMBL/GenBank/DDBJ whole genome shotgun (WGS) entry which is preliminary data.</text>
</comment>
<evidence type="ECO:0000313" key="1">
    <source>
        <dbReference type="EMBL" id="PNF23476.1"/>
    </source>
</evidence>
<evidence type="ECO:0000313" key="2">
    <source>
        <dbReference type="Proteomes" id="UP000235965"/>
    </source>
</evidence>
<accession>A0A2J7Q4H5</accession>
<feature type="non-terminal residue" evidence="1">
    <location>
        <position position="1"/>
    </location>
</feature>
<protein>
    <submittedName>
        <fullName evidence="1">Uncharacterized protein</fullName>
    </submittedName>
</protein>
<proteinExistence type="predicted"/>
<reference evidence="1 2" key="1">
    <citation type="submission" date="2017-12" db="EMBL/GenBank/DDBJ databases">
        <title>Hemimetabolous genomes reveal molecular basis of termite eusociality.</title>
        <authorList>
            <person name="Harrison M.C."/>
            <person name="Jongepier E."/>
            <person name="Robertson H.M."/>
            <person name="Arning N."/>
            <person name="Bitard-Feildel T."/>
            <person name="Chao H."/>
            <person name="Childers C.P."/>
            <person name="Dinh H."/>
            <person name="Doddapaneni H."/>
            <person name="Dugan S."/>
            <person name="Gowin J."/>
            <person name="Greiner C."/>
            <person name="Han Y."/>
            <person name="Hu H."/>
            <person name="Hughes D.S.T."/>
            <person name="Huylmans A.-K."/>
            <person name="Kemena C."/>
            <person name="Kremer L.P.M."/>
            <person name="Lee S.L."/>
            <person name="Lopez-Ezquerra A."/>
            <person name="Mallet L."/>
            <person name="Monroy-Kuhn J.M."/>
            <person name="Moser A."/>
            <person name="Murali S.C."/>
            <person name="Muzny D.M."/>
            <person name="Otani S."/>
            <person name="Piulachs M.-D."/>
            <person name="Poelchau M."/>
            <person name="Qu J."/>
            <person name="Schaub F."/>
            <person name="Wada-Katsumata A."/>
            <person name="Worley K.C."/>
            <person name="Xie Q."/>
            <person name="Ylla G."/>
            <person name="Poulsen M."/>
            <person name="Gibbs R.A."/>
            <person name="Schal C."/>
            <person name="Richards S."/>
            <person name="Belles X."/>
            <person name="Korb J."/>
            <person name="Bornberg-Bauer E."/>
        </authorList>
    </citation>
    <scope>NUCLEOTIDE SEQUENCE [LARGE SCALE GENOMIC DNA]</scope>
    <source>
        <tissue evidence="1">Whole body</tissue>
    </source>
</reference>
<name>A0A2J7Q4H5_9NEOP</name>
<dbReference type="AlphaFoldDB" id="A0A2J7Q4H5"/>
<dbReference type="InParanoid" id="A0A2J7Q4H5"/>
<gene>
    <name evidence="1" type="ORF">B7P43_G07720</name>
</gene>
<sequence length="109" mass="12152">NFAVSKVNKRFISQLTRAQRTPLAAATVQVSHALITNLQCVHPGSHDTHGFVKDSVLVPPLPTSIHELRDRIAHALQAITVDMLHRLWDEFDYRVDVCRVTQGAYIGGL</sequence>
<dbReference type="EMBL" id="NEVH01018382">
    <property type="protein sequence ID" value="PNF23476.1"/>
    <property type="molecule type" value="Genomic_DNA"/>
</dbReference>
<dbReference type="Proteomes" id="UP000235965">
    <property type="component" value="Unassembled WGS sequence"/>
</dbReference>
<dbReference type="OrthoDB" id="8011142at2759"/>
<keyword evidence="2" id="KW-1185">Reference proteome</keyword>
<organism evidence="1 2">
    <name type="scientific">Cryptotermes secundus</name>
    <dbReference type="NCBI Taxonomy" id="105785"/>
    <lineage>
        <taxon>Eukaryota</taxon>
        <taxon>Metazoa</taxon>
        <taxon>Ecdysozoa</taxon>
        <taxon>Arthropoda</taxon>
        <taxon>Hexapoda</taxon>
        <taxon>Insecta</taxon>
        <taxon>Pterygota</taxon>
        <taxon>Neoptera</taxon>
        <taxon>Polyneoptera</taxon>
        <taxon>Dictyoptera</taxon>
        <taxon>Blattodea</taxon>
        <taxon>Blattoidea</taxon>
        <taxon>Termitoidae</taxon>
        <taxon>Kalotermitidae</taxon>
        <taxon>Cryptotermitinae</taxon>
        <taxon>Cryptotermes</taxon>
    </lineage>
</organism>